<keyword evidence="2" id="KW-1185">Reference proteome</keyword>
<dbReference type="KEGG" id="pmrn:116958589"/>
<protein>
    <submittedName>
        <fullName evidence="3">Junction-mediating and -regulatory protein-like</fullName>
    </submittedName>
</protein>
<dbReference type="RefSeq" id="XP_032837201.1">
    <property type="nucleotide sequence ID" value="XM_032981310.1"/>
</dbReference>
<evidence type="ECO:0000256" key="1">
    <source>
        <dbReference type="SAM" id="MobiDB-lite"/>
    </source>
</evidence>
<organism evidence="2 3">
    <name type="scientific">Petromyzon marinus</name>
    <name type="common">Sea lamprey</name>
    <dbReference type="NCBI Taxonomy" id="7757"/>
    <lineage>
        <taxon>Eukaryota</taxon>
        <taxon>Metazoa</taxon>
        <taxon>Chordata</taxon>
        <taxon>Craniata</taxon>
        <taxon>Vertebrata</taxon>
        <taxon>Cyclostomata</taxon>
        <taxon>Hyperoartia</taxon>
        <taxon>Petromyzontiformes</taxon>
        <taxon>Petromyzontidae</taxon>
        <taxon>Petromyzon</taxon>
    </lineage>
</organism>
<gene>
    <name evidence="3" type="primary">LOC116958589</name>
</gene>
<feature type="region of interest" description="Disordered" evidence="1">
    <location>
        <begin position="41"/>
        <end position="65"/>
    </location>
</feature>
<feature type="compositionally biased region" description="Pro residues" evidence="1">
    <location>
        <begin position="94"/>
        <end position="107"/>
    </location>
</feature>
<dbReference type="AlphaFoldDB" id="A0AAJ7XJX7"/>
<proteinExistence type="predicted"/>
<name>A0AAJ7XJX7_PETMA</name>
<feature type="region of interest" description="Disordered" evidence="1">
    <location>
        <begin position="80"/>
        <end position="107"/>
    </location>
</feature>
<sequence>MSDREIHEGIRELCEGCLKYSGDTLAFEDLVMFITATRRTAHDATHHPHVQRRGSGLHPAPSHWEPQYKLPLTQELRALLAATKTPASADAPVSRPPPPPPPPPPPT</sequence>
<reference evidence="3" key="1">
    <citation type="submission" date="2025-08" db="UniProtKB">
        <authorList>
            <consortium name="RefSeq"/>
        </authorList>
    </citation>
    <scope>IDENTIFICATION</scope>
    <source>
        <tissue evidence="3">Sperm</tissue>
    </source>
</reference>
<dbReference type="Proteomes" id="UP001318040">
    <property type="component" value="Chromosome 3"/>
</dbReference>
<accession>A0AAJ7XJX7</accession>
<evidence type="ECO:0000313" key="3">
    <source>
        <dbReference type="RefSeq" id="XP_032837201.1"/>
    </source>
</evidence>
<evidence type="ECO:0000313" key="2">
    <source>
        <dbReference type="Proteomes" id="UP001318040"/>
    </source>
</evidence>